<dbReference type="EMBL" id="SMAI01000004">
    <property type="protein sequence ID" value="TCT05533.1"/>
    <property type="molecule type" value="Genomic_DNA"/>
</dbReference>
<keyword evidence="3" id="KW-1185">Reference proteome</keyword>
<dbReference type="GO" id="GO:0005992">
    <property type="term" value="P:trehalose biosynthetic process"/>
    <property type="evidence" value="ECO:0007669"/>
    <property type="project" value="TreeGrafter"/>
</dbReference>
<dbReference type="Gene3D" id="3.20.20.80">
    <property type="entry name" value="Glycosidases"/>
    <property type="match status" value="4"/>
</dbReference>
<dbReference type="InterPro" id="IPR006047">
    <property type="entry name" value="GH13_cat_dom"/>
</dbReference>
<accession>A0A4R3LYC3</accession>
<reference evidence="2 3" key="1">
    <citation type="submission" date="2019-03" db="EMBL/GenBank/DDBJ databases">
        <title>Genomic Encyclopedia of Type Strains, Phase IV (KMG-IV): sequencing the most valuable type-strain genomes for metagenomic binning, comparative biology and taxonomic classification.</title>
        <authorList>
            <person name="Goeker M."/>
        </authorList>
    </citation>
    <scope>NUCLEOTIDE SEQUENCE [LARGE SCALE GENOMIC DNA]</scope>
    <source>
        <strain evidence="2 3">DSM 9035</strain>
    </source>
</reference>
<dbReference type="InterPro" id="IPR017853">
    <property type="entry name" value="GH"/>
</dbReference>
<evidence type="ECO:0000259" key="1">
    <source>
        <dbReference type="SMART" id="SM00642"/>
    </source>
</evidence>
<gene>
    <name evidence="2" type="ORF">EDC64_10490</name>
</gene>
<dbReference type="OrthoDB" id="9761577at2"/>
<dbReference type="GO" id="GO:0030980">
    <property type="term" value="P:alpha-glucan catabolic process"/>
    <property type="evidence" value="ECO:0007669"/>
    <property type="project" value="TreeGrafter"/>
</dbReference>
<dbReference type="InterPro" id="IPR012767">
    <property type="entry name" value="Trehalose_TreY"/>
</dbReference>
<dbReference type="SMART" id="SM00642">
    <property type="entry name" value="Aamy"/>
    <property type="match status" value="1"/>
</dbReference>
<dbReference type="GO" id="GO:0047470">
    <property type="term" value="F:(1,4)-alpha-D-glucan 1-alpha-D-glucosylmutase activity"/>
    <property type="evidence" value="ECO:0007669"/>
    <property type="project" value="TreeGrafter"/>
</dbReference>
<evidence type="ECO:0000313" key="3">
    <source>
        <dbReference type="Proteomes" id="UP000294664"/>
    </source>
</evidence>
<dbReference type="Pfam" id="PF00128">
    <property type="entry name" value="Alpha-amylase"/>
    <property type="match status" value="1"/>
</dbReference>
<dbReference type="PANTHER" id="PTHR10357:SF216">
    <property type="entry name" value="MALTOOLIGOSYL TREHALOSE SYNTHASE-RELATED"/>
    <property type="match status" value="1"/>
</dbReference>
<dbReference type="AlphaFoldDB" id="A0A4R3LYC3"/>
<dbReference type="SUPFAM" id="SSF51445">
    <property type="entry name" value="(Trans)glycosidases"/>
    <property type="match status" value="1"/>
</dbReference>
<sequence>MRTPRATVRLQFHRDFPLDAAIPLVDYFADLGISHIYSSPLLTSRPGSNHGYDTVDHGTLDPELGGEAALGRLVAKLRGRGMGLILDIVPNHMGVGGPDNRVWLDVLEWGRESAYADVFDINWTPADAALVGKVLVPVLGAPYGNALRDGTITLAYDAERGEFQARHYDHVFPICPRLYGEVLAAADMPDLVPLRDAFAAVPAERAGKAEALQLKERLAMRVADAGVDWLAPVIAAHDATAPDGCRRLHLLLEKQNFRLAWWRTANDDLNWRRFFDITELAGVQVERQEVFEQAHALVFRLYADGLVDGFRVDHVDGISDPAAYCRRLRRRLDQLDAKRPHDAPPGGYLVVEKILHQGEPLPDGWQVDGTTGYDFMDEVGAVLHDPDADEALDLVWSRATGDATPYGAQLEAARRQVLRDGFGAEMQTATRAFHRVAREDLDTRDITLAAIRRALNELVVAFPVYRTYVDASGRSDQDWTYLSAALAQARRRLPPIDHPVLDLIDGWLGGEAQRGLGDVLEAGTRGYAIAKFQQLTAPIAAKSVEDTLFYRYGRLLSRNEVGSDPAQMGLSPSGFHAAATARATRFPGAMLATATHDHKRGEDARMRLAVLSEIPNEWSGMLEELRTLVEPLRRALPSGSAPAPADAVMLLQTLIGAWPPTLSPDDAAGLAAYAERVAGWQLKAMREAKVHTNWIFPDTVYEGACAGFLSDLMTAPEGESARAAIAECATRLAPAGAVNSLAQTVLKFTVPGMPDLYQGTEFWDFSLVDPDNRRPVDYPARIAAFEAGAAPAALLEAWRDGRIKQAVIARLLQARAANPALFADGSYEPLAIEGPGAGQALAFLRRHAGTVLLVTVTRRAAAMLGPGAALPLISAEAWGETALVLPNGLPACLDDLLGDERLAPAAGRIPLARLFGRLPVAALLGRSTAASAETGAAVPAL</sequence>
<proteinExistence type="predicted"/>
<name>A0A4R3LYC3_9HYPH</name>
<dbReference type="RefSeq" id="WP_132030882.1">
    <property type="nucleotide sequence ID" value="NZ_SMAI01000004.1"/>
</dbReference>
<protein>
    <submittedName>
        <fullName evidence="2">Maltooligosyl trehalose synthase</fullName>
    </submittedName>
</protein>
<dbReference type="NCBIfam" id="TIGR02401">
    <property type="entry name" value="trehalose_TreY"/>
    <property type="match status" value="1"/>
</dbReference>
<evidence type="ECO:0000313" key="2">
    <source>
        <dbReference type="EMBL" id="TCT05533.1"/>
    </source>
</evidence>
<organism evidence="2 3">
    <name type="scientific">Aquabacter spiritensis</name>
    <dbReference type="NCBI Taxonomy" id="933073"/>
    <lineage>
        <taxon>Bacteria</taxon>
        <taxon>Pseudomonadati</taxon>
        <taxon>Pseudomonadota</taxon>
        <taxon>Alphaproteobacteria</taxon>
        <taxon>Hyphomicrobiales</taxon>
        <taxon>Xanthobacteraceae</taxon>
        <taxon>Aquabacter</taxon>
    </lineage>
</organism>
<feature type="domain" description="Glycosyl hydrolase family 13 catalytic" evidence="1">
    <location>
        <begin position="5"/>
        <end position="490"/>
    </location>
</feature>
<dbReference type="Proteomes" id="UP000294664">
    <property type="component" value="Unassembled WGS sequence"/>
</dbReference>
<dbReference type="CDD" id="cd11336">
    <property type="entry name" value="AmyAc_MTSase"/>
    <property type="match status" value="1"/>
</dbReference>
<comment type="caution">
    <text evidence="2">The sequence shown here is derived from an EMBL/GenBank/DDBJ whole genome shotgun (WGS) entry which is preliminary data.</text>
</comment>
<dbReference type="Gene3D" id="3.30.1590.10">
    <property type="entry name" value="Maltooligosyl trehalose synthase, domain 2"/>
    <property type="match status" value="1"/>
</dbReference>
<dbReference type="PANTHER" id="PTHR10357">
    <property type="entry name" value="ALPHA-AMYLASE FAMILY MEMBER"/>
    <property type="match status" value="1"/>
</dbReference>